<dbReference type="PROSITE" id="PS50020">
    <property type="entry name" value="WW_DOMAIN_2"/>
    <property type="match status" value="1"/>
</dbReference>
<evidence type="ECO:0000313" key="4">
    <source>
        <dbReference type="EMBL" id="CAK0830845.1"/>
    </source>
</evidence>
<feature type="compositionally biased region" description="Low complexity" evidence="2">
    <location>
        <begin position="376"/>
        <end position="385"/>
    </location>
</feature>
<dbReference type="EMBL" id="CAUYUJ010011047">
    <property type="protein sequence ID" value="CAK0830845.1"/>
    <property type="molecule type" value="Genomic_DNA"/>
</dbReference>
<organism evidence="4 5">
    <name type="scientific">Prorocentrum cordatum</name>
    <dbReference type="NCBI Taxonomy" id="2364126"/>
    <lineage>
        <taxon>Eukaryota</taxon>
        <taxon>Sar</taxon>
        <taxon>Alveolata</taxon>
        <taxon>Dinophyceae</taxon>
        <taxon>Prorocentrales</taxon>
        <taxon>Prorocentraceae</taxon>
        <taxon>Prorocentrum</taxon>
    </lineage>
</organism>
<evidence type="ECO:0000256" key="2">
    <source>
        <dbReference type="SAM" id="MobiDB-lite"/>
    </source>
</evidence>
<feature type="compositionally biased region" description="Low complexity" evidence="2">
    <location>
        <begin position="568"/>
        <end position="584"/>
    </location>
</feature>
<evidence type="ECO:0000313" key="5">
    <source>
        <dbReference type="Proteomes" id="UP001189429"/>
    </source>
</evidence>
<accession>A0ABN9SFY0</accession>
<evidence type="ECO:0000259" key="3">
    <source>
        <dbReference type="PROSITE" id="PS50020"/>
    </source>
</evidence>
<dbReference type="SMART" id="SM00456">
    <property type="entry name" value="WW"/>
    <property type="match status" value="2"/>
</dbReference>
<reference evidence="4" key="1">
    <citation type="submission" date="2023-10" db="EMBL/GenBank/DDBJ databases">
        <authorList>
            <person name="Chen Y."/>
            <person name="Shah S."/>
            <person name="Dougan E. K."/>
            <person name="Thang M."/>
            <person name="Chan C."/>
        </authorList>
    </citation>
    <scope>NUCLEOTIDE SEQUENCE [LARGE SCALE GENOMIC DNA]</scope>
</reference>
<protein>
    <recommendedName>
        <fullName evidence="3">WW domain-containing protein</fullName>
    </recommendedName>
</protein>
<feature type="compositionally biased region" description="Low complexity" evidence="2">
    <location>
        <begin position="603"/>
        <end position="615"/>
    </location>
</feature>
<feature type="compositionally biased region" description="Basic and acidic residues" evidence="2">
    <location>
        <begin position="516"/>
        <end position="532"/>
    </location>
</feature>
<dbReference type="CDD" id="cd00201">
    <property type="entry name" value="WW"/>
    <property type="match status" value="1"/>
</dbReference>
<proteinExistence type="predicted"/>
<feature type="region of interest" description="Disordered" evidence="2">
    <location>
        <begin position="277"/>
        <end position="716"/>
    </location>
</feature>
<feature type="compositionally biased region" description="Low complexity" evidence="2">
    <location>
        <begin position="751"/>
        <end position="765"/>
    </location>
</feature>
<feature type="compositionally biased region" description="Low complexity" evidence="2">
    <location>
        <begin position="685"/>
        <end position="694"/>
    </location>
</feature>
<feature type="compositionally biased region" description="Low complexity" evidence="2">
    <location>
        <begin position="339"/>
        <end position="361"/>
    </location>
</feature>
<name>A0ABN9SFY0_9DINO</name>
<feature type="region of interest" description="Disordered" evidence="2">
    <location>
        <begin position="749"/>
        <end position="774"/>
    </location>
</feature>
<sequence length="774" mass="78182">MQWLGRPPRGAVASCAVAAEAPVPAALAAAATPSRQATLALPKAAPGAAAAAAAAAALAAAPAAAPVAAAAPAAALAPSPAAAASPVQDEAWVQMRSSNGRVYFWSRREKASKWELPLGTCAAWTSATSSDGRTYYWNKQGRSVWKLPPLHSEGGAEPATSAGASSSLAPPTGPAAGESCEAEALPGPPVSVTDVDHQLGPFAATLLAIDKANEDAAAGAAAGAGGAAVAVPRAPGAPCPEAAAELRLQLREVTADSAELKAQVSALKRTVARLTGRQAADSSDSSSEESQDDAPHGLRRARAAAARSGDGRRLRRRRQGASEASAAESEEHSSGSDGGASSPCSGRLRGGSEAPSARSRAPSPPRREPLSDAESEVPSARSAEAPSPPRREPLSEAESDAPSARSEAQPLRRRARPGAEGAAMGARAEASDAESELEPLRLRATDSCSSGAATSDAESELEPLRRRAQLGGSGGAAPEARSETSDAESELEPLRRRAQLGGSRDVLPSASSEARPPPRGEEGQAPRRRAEAQRPPPLRAPHRDAESGPSSARSEAPIEPVGLAMRTPLAAAQAAPAPQGCLPAPSAPSDEEWFPAGGTDSEAPSPGRAPASPGRWRWRRDPPVQQDSFWGGAARESAGEEPVGAAAPLPLQRRRPAGGGRLAARLTPAARAPSGPQAPESVWSAARGGAAAGAVLEPLAGGPRGSGREAARTASPAATVFEVGQDAEALLEKFMVRARYGVPPGEFAAVGPPKHGAGSAAAALPAKRRRLGGA</sequence>
<feature type="compositionally biased region" description="Low complexity" evidence="2">
    <location>
        <begin position="662"/>
        <end position="673"/>
    </location>
</feature>
<dbReference type="InterPro" id="IPR036020">
    <property type="entry name" value="WW_dom_sf"/>
</dbReference>
<gene>
    <name evidence="4" type="ORF">PCOR1329_LOCUS29357</name>
</gene>
<keyword evidence="1" id="KW-0175">Coiled coil</keyword>
<dbReference type="Proteomes" id="UP001189429">
    <property type="component" value="Unassembled WGS sequence"/>
</dbReference>
<evidence type="ECO:0000256" key="1">
    <source>
        <dbReference type="SAM" id="Coils"/>
    </source>
</evidence>
<dbReference type="InterPro" id="IPR001202">
    <property type="entry name" value="WW_dom"/>
</dbReference>
<feature type="coiled-coil region" evidence="1">
    <location>
        <begin position="243"/>
        <end position="277"/>
    </location>
</feature>
<feature type="domain" description="WW" evidence="3">
    <location>
        <begin position="92"/>
        <end position="119"/>
    </location>
</feature>
<dbReference type="Gene3D" id="2.20.70.10">
    <property type="match status" value="1"/>
</dbReference>
<comment type="caution">
    <text evidence="4">The sequence shown here is derived from an EMBL/GenBank/DDBJ whole genome shotgun (WGS) entry which is preliminary data.</text>
</comment>
<feature type="region of interest" description="Disordered" evidence="2">
    <location>
        <begin position="148"/>
        <end position="190"/>
    </location>
</feature>
<keyword evidence="5" id="KW-1185">Reference proteome</keyword>
<feature type="compositionally biased region" description="Low complexity" evidence="2">
    <location>
        <begin position="418"/>
        <end position="428"/>
    </location>
</feature>
<dbReference type="SUPFAM" id="SSF51045">
    <property type="entry name" value="WW domain"/>
    <property type="match status" value="1"/>
</dbReference>